<proteinExistence type="predicted"/>
<evidence type="ECO:0000313" key="3">
    <source>
        <dbReference type="Proteomes" id="UP000037923"/>
    </source>
</evidence>
<protein>
    <recommendedName>
        <fullName evidence="4">Transmembrane protein</fullName>
    </recommendedName>
</protein>
<keyword evidence="1" id="KW-0472">Membrane</keyword>
<dbReference type="EMBL" id="LGTL01000007">
    <property type="protein sequence ID" value="KPA81199.1"/>
    <property type="molecule type" value="Genomic_DNA"/>
</dbReference>
<feature type="transmembrane region" description="Helical" evidence="1">
    <location>
        <begin position="79"/>
        <end position="102"/>
    </location>
</feature>
<dbReference type="AlphaFoldDB" id="A0A0M9G349"/>
<feature type="transmembrane region" description="Helical" evidence="1">
    <location>
        <begin position="56"/>
        <end position="73"/>
    </location>
</feature>
<feature type="transmembrane region" description="Helical" evidence="1">
    <location>
        <begin position="147"/>
        <end position="166"/>
    </location>
</feature>
<keyword evidence="1" id="KW-1133">Transmembrane helix</keyword>
<comment type="caution">
    <text evidence="2">The sequence shown here is derived from an EMBL/GenBank/DDBJ whole genome shotgun (WGS) entry which is preliminary data.</text>
</comment>
<organism evidence="2 3">
    <name type="scientific">Leptomonas pyrrhocoris</name>
    <name type="common">Firebug parasite</name>
    <dbReference type="NCBI Taxonomy" id="157538"/>
    <lineage>
        <taxon>Eukaryota</taxon>
        <taxon>Discoba</taxon>
        <taxon>Euglenozoa</taxon>
        <taxon>Kinetoplastea</taxon>
        <taxon>Metakinetoplastina</taxon>
        <taxon>Trypanosomatida</taxon>
        <taxon>Trypanosomatidae</taxon>
        <taxon>Leishmaniinae</taxon>
        <taxon>Leptomonas</taxon>
    </lineage>
</organism>
<reference evidence="2 3" key="1">
    <citation type="submission" date="2015-07" db="EMBL/GenBank/DDBJ databases">
        <title>High-quality genome of monoxenous trypanosomatid Leptomonas pyrrhocoris.</title>
        <authorList>
            <person name="Flegontov P."/>
            <person name="Butenko A."/>
            <person name="Firsov S."/>
            <person name="Vlcek C."/>
            <person name="Logacheva M.D."/>
            <person name="Field M."/>
            <person name="Filatov D."/>
            <person name="Flegontova O."/>
            <person name="Gerasimov E."/>
            <person name="Jackson A.P."/>
            <person name="Kelly S."/>
            <person name="Opperdoes F."/>
            <person name="O'Reilly A."/>
            <person name="Votypka J."/>
            <person name="Yurchenko V."/>
            <person name="Lukes J."/>
        </authorList>
    </citation>
    <scope>NUCLEOTIDE SEQUENCE [LARGE SCALE GENOMIC DNA]</scope>
    <source>
        <strain evidence="2">H10</strain>
    </source>
</reference>
<evidence type="ECO:0000256" key="1">
    <source>
        <dbReference type="SAM" id="Phobius"/>
    </source>
</evidence>
<dbReference type="Proteomes" id="UP000037923">
    <property type="component" value="Unassembled WGS sequence"/>
</dbReference>
<keyword evidence="1" id="KW-0812">Transmembrane</keyword>
<dbReference type="RefSeq" id="XP_015659638.1">
    <property type="nucleotide sequence ID" value="XM_015802237.1"/>
</dbReference>
<accession>A0A0M9G349</accession>
<evidence type="ECO:0000313" key="2">
    <source>
        <dbReference type="EMBL" id="KPA81199.1"/>
    </source>
</evidence>
<feature type="transmembrane region" description="Helical" evidence="1">
    <location>
        <begin position="123"/>
        <end position="141"/>
    </location>
</feature>
<feature type="transmembrane region" description="Helical" evidence="1">
    <location>
        <begin position="27"/>
        <end position="49"/>
    </location>
</feature>
<dbReference type="VEuPathDB" id="TriTrypDB:LpyrH10_07_3430"/>
<gene>
    <name evidence="2" type="ORF">ABB37_04536</name>
</gene>
<evidence type="ECO:0008006" key="4">
    <source>
        <dbReference type="Google" id="ProtNLM"/>
    </source>
</evidence>
<sequence>MYTSFGTSCTSSKPLAQYRPVDVNLHVLLDFFLLLSCLLHPVLFCVPLLSFSSHCLCFVCIFIYLCFYAYMFVRQRASYLLPFSSVFLLFARSLALSYSVGLNHLNFVFPFSSCYSNLENRHFLVLLLLLVHVVLPQHARVLRVASLQYGCVCVWWGSVELALYFFSRERARGKRKPHELVTEKCEGVMLFFPPFLFQRWCASCCTF</sequence>
<keyword evidence="3" id="KW-1185">Reference proteome</keyword>
<name>A0A0M9G349_LEPPY</name>
<dbReference type="GeneID" id="26904827"/>